<evidence type="ECO:0000256" key="3">
    <source>
        <dbReference type="ARBA" id="ARBA00022729"/>
    </source>
</evidence>
<dbReference type="AlphaFoldDB" id="A0AAW2HTV8"/>
<comment type="similarity">
    <text evidence="1">Belongs to the insulin family.</text>
</comment>
<dbReference type="InterPro" id="IPR036438">
    <property type="entry name" value="Insulin-like_sf"/>
</dbReference>
<proteinExistence type="inferred from homology"/>
<dbReference type="SUPFAM" id="SSF56994">
    <property type="entry name" value="Insulin-like"/>
    <property type="match status" value="1"/>
</dbReference>
<evidence type="ECO:0000256" key="4">
    <source>
        <dbReference type="SAM" id="SignalP"/>
    </source>
</evidence>
<reference evidence="5" key="1">
    <citation type="journal article" date="2024" name="Gigascience">
        <title>Chromosome-level genome of the poultry shaft louse Menopon gallinae provides insight into the host-switching and adaptive evolution of parasitic lice.</title>
        <authorList>
            <person name="Xu Y."/>
            <person name="Ma L."/>
            <person name="Liu S."/>
            <person name="Liang Y."/>
            <person name="Liu Q."/>
            <person name="He Z."/>
            <person name="Tian L."/>
            <person name="Duan Y."/>
            <person name="Cai W."/>
            <person name="Li H."/>
            <person name="Song F."/>
        </authorList>
    </citation>
    <scope>NUCLEOTIDE SEQUENCE</scope>
    <source>
        <strain evidence="5">Cailab_2023a</strain>
    </source>
</reference>
<keyword evidence="2" id="KW-0165">Cleavage on pair of basic residues</keyword>
<dbReference type="PROSITE" id="PS00262">
    <property type="entry name" value="INSULIN"/>
    <property type="match status" value="1"/>
</dbReference>
<dbReference type="Gene3D" id="1.10.100.10">
    <property type="entry name" value="Insulin-like"/>
    <property type="match status" value="1"/>
</dbReference>
<dbReference type="InterPro" id="IPR022353">
    <property type="entry name" value="Insulin_CS"/>
</dbReference>
<organism evidence="5">
    <name type="scientific">Menopon gallinae</name>
    <name type="common">poultry shaft louse</name>
    <dbReference type="NCBI Taxonomy" id="328185"/>
    <lineage>
        <taxon>Eukaryota</taxon>
        <taxon>Metazoa</taxon>
        <taxon>Ecdysozoa</taxon>
        <taxon>Arthropoda</taxon>
        <taxon>Hexapoda</taxon>
        <taxon>Insecta</taxon>
        <taxon>Pterygota</taxon>
        <taxon>Neoptera</taxon>
        <taxon>Paraneoptera</taxon>
        <taxon>Psocodea</taxon>
        <taxon>Troctomorpha</taxon>
        <taxon>Phthiraptera</taxon>
        <taxon>Amblycera</taxon>
        <taxon>Menoponidae</taxon>
        <taxon>Menopon</taxon>
    </lineage>
</organism>
<dbReference type="EMBL" id="JARGDH010000003">
    <property type="protein sequence ID" value="KAL0272778.1"/>
    <property type="molecule type" value="Genomic_DNA"/>
</dbReference>
<accession>A0AAW2HTV8</accession>
<gene>
    <name evidence="5" type="ORF">PYX00_005623</name>
</gene>
<sequence length="217" mass="23783">MLALAFTRAAGLVLFYLSTGCCCLVIRYQDNAGIAERVAKPSEKTIKICGSRLTSFIMAFCDGYVSSPIEANGGNGNRNGTRASDLDHKGVAEKCCKSECDFEFLLQHCEAKSRSKKIIQSRREAANEVSYYIRESPSSTTERTDGLQTTASWVVKKVNDIPQRKNVPSFEVGTIKPDILGGDPVVVGTRSSKGAYHVSSNYINSYRSRGKSIVARY</sequence>
<evidence type="ECO:0000256" key="2">
    <source>
        <dbReference type="ARBA" id="ARBA00022685"/>
    </source>
</evidence>
<evidence type="ECO:0008006" key="6">
    <source>
        <dbReference type="Google" id="ProtNLM"/>
    </source>
</evidence>
<feature type="signal peptide" evidence="4">
    <location>
        <begin position="1"/>
        <end position="23"/>
    </location>
</feature>
<dbReference type="GO" id="GO:0005576">
    <property type="term" value="C:extracellular region"/>
    <property type="evidence" value="ECO:0007669"/>
    <property type="project" value="UniProtKB-ARBA"/>
</dbReference>
<name>A0AAW2HTV8_9NEOP</name>
<feature type="chain" id="PRO_5043979969" description="Insulin-like domain-containing protein" evidence="4">
    <location>
        <begin position="24"/>
        <end position="217"/>
    </location>
</feature>
<keyword evidence="3 4" id="KW-0732">Signal</keyword>
<protein>
    <recommendedName>
        <fullName evidence="6">Insulin-like domain-containing protein</fullName>
    </recommendedName>
</protein>
<comment type="caution">
    <text evidence="5">The sequence shown here is derived from an EMBL/GenBank/DDBJ whole genome shotgun (WGS) entry which is preliminary data.</text>
</comment>
<evidence type="ECO:0000313" key="5">
    <source>
        <dbReference type="EMBL" id="KAL0272778.1"/>
    </source>
</evidence>
<evidence type="ECO:0000256" key="1">
    <source>
        <dbReference type="ARBA" id="ARBA00009034"/>
    </source>
</evidence>